<gene>
    <name evidence="2" type="ORF">AsAng_0004990</name>
</gene>
<dbReference type="AlphaFoldDB" id="A0A915YB30"/>
<evidence type="ECO:0000259" key="1">
    <source>
        <dbReference type="Pfam" id="PF14243"/>
    </source>
</evidence>
<dbReference type="EMBL" id="AP026867">
    <property type="protein sequence ID" value="BDS09794.1"/>
    <property type="molecule type" value="Genomic_DNA"/>
</dbReference>
<dbReference type="Proteomes" id="UP001060919">
    <property type="component" value="Chromosome"/>
</dbReference>
<dbReference type="Pfam" id="PF14243">
    <property type="entry name" value="R2K_3"/>
    <property type="match status" value="1"/>
</dbReference>
<evidence type="ECO:0000313" key="3">
    <source>
        <dbReference type="Proteomes" id="UP001060919"/>
    </source>
</evidence>
<name>A0A915YB30_9BACT</name>
<proteinExistence type="predicted"/>
<accession>A0A915YB30</accession>
<dbReference type="KEGG" id="aup:AsAng_0004990"/>
<evidence type="ECO:0000313" key="2">
    <source>
        <dbReference type="EMBL" id="BDS09794.1"/>
    </source>
</evidence>
<feature type="domain" description="ATP-grasp" evidence="1">
    <location>
        <begin position="138"/>
        <end position="294"/>
    </location>
</feature>
<sequence length="297" mass="34084">MRLLFCDSGFSPKEVDYLYQEEYQAAKAHQIPCFLISFEALKKQQMDLALQSVPVLPSKSLAIYRGWMLSYELYQQFYQALLAKNIQLINTPEAYRFCHYLPANYTTIKNYTPLSIFKPLASSFDINNFKEALAVFGNHPIIVKDYVKSQKHYWKEACFIPDASDLKQVEKITKRFIELQDVDLNVGIVYRAFVELEPLTTHAISGMPLTKEFRLFVKNGKIIAAANYWDQGDYDLVAPNLIFLKAVIPCIKSNFFSIDIAQQKDGNWIIVELGDGQVSGLPDGIDRFNFYSSLMDC</sequence>
<organism evidence="2 3">
    <name type="scientific">Aureispira anguillae</name>
    <dbReference type="NCBI Taxonomy" id="2864201"/>
    <lineage>
        <taxon>Bacteria</taxon>
        <taxon>Pseudomonadati</taxon>
        <taxon>Bacteroidota</taxon>
        <taxon>Saprospiria</taxon>
        <taxon>Saprospirales</taxon>
        <taxon>Saprospiraceae</taxon>
        <taxon>Aureispira</taxon>
    </lineage>
</organism>
<dbReference type="InterPro" id="IPR025643">
    <property type="entry name" value="R2K_3"/>
</dbReference>
<protein>
    <submittedName>
        <fullName evidence="2">ATP-grasp domain-containing protein</fullName>
    </submittedName>
</protein>
<reference evidence="2" key="1">
    <citation type="submission" date="2022-09" db="EMBL/GenBank/DDBJ databases">
        <title>Aureispira anguillicida sp. nov., isolated from Leptocephalus of Japanese eel Anguilla japonica.</title>
        <authorList>
            <person name="Yuasa K."/>
            <person name="Mekata T."/>
            <person name="Ikunari K."/>
        </authorList>
    </citation>
    <scope>NUCLEOTIDE SEQUENCE</scope>
    <source>
        <strain evidence="2">EL160426</strain>
    </source>
</reference>
<keyword evidence="3" id="KW-1185">Reference proteome</keyword>
<dbReference type="RefSeq" id="WP_264791154.1">
    <property type="nucleotide sequence ID" value="NZ_AP026867.1"/>
</dbReference>